<dbReference type="InterPro" id="IPR016052">
    <property type="entry name" value="YgiW/YdeI"/>
</dbReference>
<proteinExistence type="predicted"/>
<dbReference type="OrthoDB" id="598245at2"/>
<dbReference type="Proteomes" id="UP000000230">
    <property type="component" value="Chromosome"/>
</dbReference>
<dbReference type="Pfam" id="PF04076">
    <property type="entry name" value="BOF"/>
    <property type="match status" value="1"/>
</dbReference>
<dbReference type="InterPro" id="IPR036700">
    <property type="entry name" value="BOBF_sf"/>
</dbReference>
<dbReference type="NCBIfam" id="NF033674">
    <property type="entry name" value="stress_OB_fold"/>
    <property type="match status" value="1"/>
</dbReference>
<dbReference type="PANTHER" id="PTHR36571:SF1">
    <property type="entry name" value="PROTEIN YGIW"/>
    <property type="match status" value="1"/>
</dbReference>
<evidence type="ECO:0000313" key="3">
    <source>
        <dbReference type="EMBL" id="ABP62087.1"/>
    </source>
</evidence>
<gene>
    <name evidence="3" type="ordered locus">Ent638_3428</name>
</gene>
<keyword evidence="4" id="KW-1185">Reference proteome</keyword>
<dbReference type="InterPro" id="IPR005220">
    <property type="entry name" value="CarO-like"/>
</dbReference>
<dbReference type="EMBL" id="CP000653">
    <property type="protein sequence ID" value="ABP62087.1"/>
    <property type="molecule type" value="Genomic_DNA"/>
</dbReference>
<accession>A0A9J9GIR3</accession>
<evidence type="ECO:0008006" key="5">
    <source>
        <dbReference type="Google" id="ProtNLM"/>
    </source>
</evidence>
<dbReference type="Gene3D" id="2.40.50.200">
    <property type="entry name" value="Bacterial OB-fold"/>
    <property type="match status" value="1"/>
</dbReference>
<dbReference type="SUPFAM" id="SSF101756">
    <property type="entry name" value="Hypothetical protein YgiW"/>
    <property type="match status" value="1"/>
</dbReference>
<feature type="chain" id="PRO_5039913334" description="TIGR00156 family protein" evidence="2">
    <location>
        <begin position="21"/>
        <end position="135"/>
    </location>
</feature>
<organism evidence="3 4">
    <name type="scientific">Enterobacter sp. (strain 638)</name>
    <dbReference type="NCBI Taxonomy" id="399742"/>
    <lineage>
        <taxon>Bacteria</taxon>
        <taxon>Pseudomonadati</taxon>
        <taxon>Pseudomonadota</taxon>
        <taxon>Gammaproteobacteria</taxon>
        <taxon>Enterobacterales</taxon>
        <taxon>Enterobacteriaceae</taxon>
        <taxon>Enterobacter</taxon>
    </lineage>
</organism>
<dbReference type="PANTHER" id="PTHR36571">
    <property type="entry name" value="PROTEIN YGIW"/>
    <property type="match status" value="1"/>
</dbReference>
<keyword evidence="1 2" id="KW-0732">Signal</keyword>
<sequence>MKKLAAMTAIMMMTTAPVFAAQGGFNGPSATPVQTQTQTQQGGFVDNDANLTTAAKVKDQKDDSWVKLRGNITERLSDDRYLFRDTTGTVNVEIDHKRWNGQTISPQDKVEIQGKVDKEWNEFEIDVKQVIKLNK</sequence>
<dbReference type="KEGG" id="ent:Ent638_3428"/>
<evidence type="ECO:0000313" key="4">
    <source>
        <dbReference type="Proteomes" id="UP000000230"/>
    </source>
</evidence>
<reference evidence="4" key="1">
    <citation type="journal article" date="2010" name="PLoS Genet.">
        <title>Genome sequence of the plant growth promoting endophytic bacterium Enterobacter sp. 638.</title>
        <authorList>
            <person name="Taghavi S."/>
            <person name="van der Lelie D."/>
            <person name="Hoffman A."/>
            <person name="Zhang Y.B."/>
            <person name="Walla M.D."/>
            <person name="Vangronsveld J."/>
            <person name="Newman L."/>
            <person name="Monchy S."/>
        </authorList>
    </citation>
    <scope>NUCLEOTIDE SEQUENCE [LARGE SCALE GENOMIC DNA]</scope>
    <source>
        <strain evidence="4">638</strain>
    </source>
</reference>
<evidence type="ECO:0000256" key="2">
    <source>
        <dbReference type="SAM" id="SignalP"/>
    </source>
</evidence>
<evidence type="ECO:0000256" key="1">
    <source>
        <dbReference type="ARBA" id="ARBA00022729"/>
    </source>
</evidence>
<name>A0A9J9GIR3_ENT38</name>
<dbReference type="RefSeq" id="WP_015960415.1">
    <property type="nucleotide sequence ID" value="NC_009436.1"/>
</dbReference>
<dbReference type="NCBIfam" id="TIGR00156">
    <property type="entry name" value="YgiW/YdeI family stress tolerance OB fold protein"/>
    <property type="match status" value="1"/>
</dbReference>
<protein>
    <recommendedName>
        <fullName evidence="5">TIGR00156 family protein</fullName>
    </recommendedName>
</protein>
<dbReference type="AlphaFoldDB" id="A0A9J9GIR3"/>
<feature type="signal peptide" evidence="2">
    <location>
        <begin position="1"/>
        <end position="20"/>
    </location>
</feature>